<evidence type="ECO:0000256" key="1">
    <source>
        <dbReference type="SAM" id="MobiDB-lite"/>
    </source>
</evidence>
<protein>
    <recommendedName>
        <fullName evidence="4">YqaJ viral recombinase domain-containing protein</fullName>
    </recommendedName>
</protein>
<name>A0ABR6GPD1_9BURK</name>
<gene>
    <name evidence="2" type="ORF">FHS28_001365</name>
</gene>
<proteinExistence type="predicted"/>
<organism evidence="2 3">
    <name type="scientific">Roseateles terrae</name>
    <dbReference type="NCBI Taxonomy" id="431060"/>
    <lineage>
        <taxon>Bacteria</taxon>
        <taxon>Pseudomonadati</taxon>
        <taxon>Pseudomonadota</taxon>
        <taxon>Betaproteobacteria</taxon>
        <taxon>Burkholderiales</taxon>
        <taxon>Sphaerotilaceae</taxon>
        <taxon>Roseateles</taxon>
    </lineage>
</organism>
<reference evidence="2 3" key="1">
    <citation type="submission" date="2020-08" db="EMBL/GenBank/DDBJ databases">
        <title>Genomic Encyclopedia of Type Strains, Phase III (KMG-III): the genomes of soil and plant-associated and newly described type strains.</title>
        <authorList>
            <person name="Whitman W."/>
        </authorList>
    </citation>
    <scope>NUCLEOTIDE SEQUENCE [LARGE SCALE GENOMIC DNA]</scope>
    <source>
        <strain evidence="2 3">CECT 7247</strain>
    </source>
</reference>
<evidence type="ECO:0000313" key="2">
    <source>
        <dbReference type="EMBL" id="MBB3193980.1"/>
    </source>
</evidence>
<dbReference type="EMBL" id="JACHXO010000002">
    <property type="protein sequence ID" value="MBB3193980.1"/>
    <property type="molecule type" value="Genomic_DNA"/>
</dbReference>
<dbReference type="InterPro" id="IPR011335">
    <property type="entry name" value="Restrct_endonuc-II-like"/>
</dbReference>
<dbReference type="SUPFAM" id="SSF52980">
    <property type="entry name" value="Restriction endonuclease-like"/>
    <property type="match status" value="1"/>
</dbReference>
<dbReference type="Proteomes" id="UP000574369">
    <property type="component" value="Unassembled WGS sequence"/>
</dbReference>
<evidence type="ECO:0000313" key="3">
    <source>
        <dbReference type="Proteomes" id="UP000574369"/>
    </source>
</evidence>
<dbReference type="InterPro" id="IPR011604">
    <property type="entry name" value="PDDEXK-like_dom_sf"/>
</dbReference>
<comment type="caution">
    <text evidence="2">The sequence shown here is derived from an EMBL/GenBank/DDBJ whole genome shotgun (WGS) entry which is preliminary data.</text>
</comment>
<sequence length="291" mass="32714">MADYLFRCSSIGMLMGEPKSIDKALITDDVRAIQKKRVDKRTEGEIQLLEHLKAQTLSETAKTYIRGLAAQEIFGVDFEISGKALEKGIEVEPDGIALFNRVRGLALTKNTERRKSRFWTGECDLFHAPDRRGFDLKCSWSIQTFPITTEACEDSIYEYQMRGYMALWDADSWEVVYALVNTPERLIGYESPALHFVDHIPPHQRITTWLVTRDPKVESAMEAKATQARAYMQRVIEEFDRTHADPAEIAAMAAAGHPAPWEEPKAPTAAPSTPARAPKPVAEALASLDDF</sequence>
<accession>A0ABR6GPD1</accession>
<dbReference type="RefSeq" id="WP_088449872.1">
    <property type="nucleotide sequence ID" value="NZ_JACHXO010000002.1"/>
</dbReference>
<feature type="compositionally biased region" description="Low complexity" evidence="1">
    <location>
        <begin position="266"/>
        <end position="280"/>
    </location>
</feature>
<keyword evidence="3" id="KW-1185">Reference proteome</keyword>
<evidence type="ECO:0008006" key="4">
    <source>
        <dbReference type="Google" id="ProtNLM"/>
    </source>
</evidence>
<dbReference type="Gene3D" id="3.90.320.10">
    <property type="match status" value="1"/>
</dbReference>
<feature type="region of interest" description="Disordered" evidence="1">
    <location>
        <begin position="254"/>
        <end position="291"/>
    </location>
</feature>